<sequence length="89" mass="9644">MYGHQPATPYHGKEDGQAAPSPPATARWQASLRLNAERPASSRSISTPSPTPPPQPPPPFARPLMRQALVPQWLPRNSRPYATGVLGAR</sequence>
<reference evidence="3" key="2">
    <citation type="submission" date="2002-12" db="EMBL/GenBank/DDBJ databases">
        <title>Oryza sativa nipponbare(GA3) genomic DNA, chromosome 2, PAC clone:P0025F02.</title>
        <authorList>
            <person name="Sasaki T."/>
            <person name="Matsumoto T."/>
            <person name="Katayose Y."/>
        </authorList>
    </citation>
    <scope>NUCLEOTIDE SEQUENCE</scope>
</reference>
<reference evidence="2" key="1">
    <citation type="submission" date="2002-12" db="EMBL/GenBank/DDBJ databases">
        <title>Oryza sativa nipponbare(GA3) genomic DNA, chromosome 2, PAC clone:P0020D05.</title>
        <authorList>
            <person name="Sasaki T."/>
            <person name="Matsumoto T."/>
            <person name="Katayose Y."/>
        </authorList>
    </citation>
    <scope>NUCLEOTIDE SEQUENCE</scope>
</reference>
<dbReference type="EMBL" id="AP006069">
    <property type="protein sequence ID" value="BAD17774.1"/>
    <property type="molecule type" value="Genomic_DNA"/>
</dbReference>
<feature type="region of interest" description="Disordered" evidence="1">
    <location>
        <begin position="1"/>
        <end position="66"/>
    </location>
</feature>
<feature type="compositionally biased region" description="Low complexity" evidence="1">
    <location>
        <begin position="39"/>
        <end position="48"/>
    </location>
</feature>
<accession>Q6YTG3</accession>
<evidence type="ECO:0000313" key="4">
    <source>
        <dbReference type="Proteomes" id="UP000000763"/>
    </source>
</evidence>
<feature type="compositionally biased region" description="Pro residues" evidence="1">
    <location>
        <begin position="49"/>
        <end position="61"/>
    </location>
</feature>
<dbReference type="EMBL" id="AP006068">
    <property type="protein sequence ID" value="BAD17766.1"/>
    <property type="molecule type" value="Genomic_DNA"/>
</dbReference>
<proteinExistence type="predicted"/>
<organism evidence="3 4">
    <name type="scientific">Oryza sativa subsp. japonica</name>
    <name type="common">Rice</name>
    <dbReference type="NCBI Taxonomy" id="39947"/>
    <lineage>
        <taxon>Eukaryota</taxon>
        <taxon>Viridiplantae</taxon>
        <taxon>Streptophyta</taxon>
        <taxon>Embryophyta</taxon>
        <taxon>Tracheophyta</taxon>
        <taxon>Spermatophyta</taxon>
        <taxon>Magnoliopsida</taxon>
        <taxon>Liliopsida</taxon>
        <taxon>Poales</taxon>
        <taxon>Poaceae</taxon>
        <taxon>BOP clade</taxon>
        <taxon>Oryzoideae</taxon>
        <taxon>Oryzeae</taxon>
        <taxon>Oryzinae</taxon>
        <taxon>Oryza</taxon>
        <taxon>Oryza sativa</taxon>
    </lineage>
</organism>
<dbReference type="AlphaFoldDB" id="Q6YTG3"/>
<reference evidence="4" key="3">
    <citation type="journal article" date="2005" name="Nature">
        <title>The map-based sequence of the rice genome.</title>
        <authorList>
            <consortium name="International rice genome sequencing project (IRGSP)"/>
            <person name="Matsumoto T."/>
            <person name="Wu J."/>
            <person name="Kanamori H."/>
            <person name="Katayose Y."/>
            <person name="Fujisawa M."/>
            <person name="Namiki N."/>
            <person name="Mizuno H."/>
            <person name="Yamamoto K."/>
            <person name="Antonio B.A."/>
            <person name="Baba T."/>
            <person name="Sakata K."/>
            <person name="Nagamura Y."/>
            <person name="Aoki H."/>
            <person name="Arikawa K."/>
            <person name="Arita K."/>
            <person name="Bito T."/>
            <person name="Chiden Y."/>
            <person name="Fujitsuka N."/>
            <person name="Fukunaka R."/>
            <person name="Hamada M."/>
            <person name="Harada C."/>
            <person name="Hayashi A."/>
            <person name="Hijishita S."/>
            <person name="Honda M."/>
            <person name="Hosokawa S."/>
            <person name="Ichikawa Y."/>
            <person name="Idonuma A."/>
            <person name="Iijima M."/>
            <person name="Ikeda M."/>
            <person name="Ikeno M."/>
            <person name="Ito K."/>
            <person name="Ito S."/>
            <person name="Ito T."/>
            <person name="Ito Y."/>
            <person name="Ito Y."/>
            <person name="Iwabuchi A."/>
            <person name="Kamiya K."/>
            <person name="Karasawa W."/>
            <person name="Kurita K."/>
            <person name="Katagiri S."/>
            <person name="Kikuta A."/>
            <person name="Kobayashi H."/>
            <person name="Kobayashi N."/>
            <person name="Machita K."/>
            <person name="Maehara T."/>
            <person name="Masukawa M."/>
            <person name="Mizubayashi T."/>
            <person name="Mukai Y."/>
            <person name="Nagasaki H."/>
            <person name="Nagata Y."/>
            <person name="Naito S."/>
            <person name="Nakashima M."/>
            <person name="Nakama Y."/>
            <person name="Nakamichi Y."/>
            <person name="Nakamura M."/>
            <person name="Meguro A."/>
            <person name="Negishi M."/>
            <person name="Ohta I."/>
            <person name="Ohta T."/>
            <person name="Okamoto M."/>
            <person name="Ono N."/>
            <person name="Saji S."/>
            <person name="Sakaguchi M."/>
            <person name="Sakai K."/>
            <person name="Shibata M."/>
            <person name="Shimokawa T."/>
            <person name="Song J."/>
            <person name="Takazaki Y."/>
            <person name="Terasawa K."/>
            <person name="Tsugane M."/>
            <person name="Tsuji K."/>
            <person name="Ueda S."/>
            <person name="Waki K."/>
            <person name="Yamagata H."/>
            <person name="Yamamoto M."/>
            <person name="Yamamoto S."/>
            <person name="Yamane H."/>
            <person name="Yoshiki S."/>
            <person name="Yoshihara R."/>
            <person name="Yukawa K."/>
            <person name="Zhong H."/>
            <person name="Yano M."/>
            <person name="Yuan Q."/>
            <person name="Ouyang S."/>
            <person name="Liu J."/>
            <person name="Jones K.M."/>
            <person name="Gansberger K."/>
            <person name="Moffat K."/>
            <person name="Hill J."/>
            <person name="Bera J."/>
            <person name="Fadrosh D."/>
            <person name="Jin S."/>
            <person name="Johri S."/>
            <person name="Kim M."/>
            <person name="Overton L."/>
            <person name="Reardon M."/>
            <person name="Tsitrin T."/>
            <person name="Vuong H."/>
            <person name="Weaver B."/>
            <person name="Ciecko A."/>
            <person name="Tallon L."/>
            <person name="Jackson J."/>
            <person name="Pai G."/>
            <person name="Aken S.V."/>
            <person name="Utterback T."/>
            <person name="Reidmuller S."/>
            <person name="Feldblyum T."/>
            <person name="Hsiao J."/>
            <person name="Zismann V."/>
            <person name="Iobst S."/>
            <person name="de Vazeille A.R."/>
            <person name="Buell C.R."/>
            <person name="Ying K."/>
            <person name="Li Y."/>
            <person name="Lu T."/>
            <person name="Huang Y."/>
            <person name="Zhao Q."/>
            <person name="Feng Q."/>
            <person name="Zhang L."/>
            <person name="Zhu J."/>
            <person name="Weng Q."/>
            <person name="Mu J."/>
            <person name="Lu Y."/>
            <person name="Fan D."/>
            <person name="Liu Y."/>
            <person name="Guan J."/>
            <person name="Zhang Y."/>
            <person name="Yu S."/>
            <person name="Liu X."/>
            <person name="Zhang Y."/>
            <person name="Hong G."/>
            <person name="Han B."/>
            <person name="Choisne N."/>
            <person name="Demange N."/>
            <person name="Orjeda G."/>
            <person name="Samain S."/>
            <person name="Cattolico L."/>
            <person name="Pelletier E."/>
            <person name="Couloux A."/>
            <person name="Segurens B."/>
            <person name="Wincker P."/>
            <person name="D'Hont A."/>
            <person name="Scarpelli C."/>
            <person name="Weissenbach J."/>
            <person name="Salanoubat M."/>
            <person name="Quetier F."/>
            <person name="Yu Y."/>
            <person name="Kim H.R."/>
            <person name="Rambo T."/>
            <person name="Currie J."/>
            <person name="Collura K."/>
            <person name="Luo M."/>
            <person name="Yang T."/>
            <person name="Ammiraju J.S.S."/>
            <person name="Engler F."/>
            <person name="Soderlund C."/>
            <person name="Wing R.A."/>
            <person name="Palmer L.E."/>
            <person name="de la Bastide M."/>
            <person name="Spiegel L."/>
            <person name="Nascimento L."/>
            <person name="Zutavern T."/>
            <person name="O'Shaughnessy A."/>
            <person name="Dike S."/>
            <person name="Dedhia N."/>
            <person name="Preston R."/>
            <person name="Balija V."/>
            <person name="McCombie W.R."/>
            <person name="Chow T."/>
            <person name="Chen H."/>
            <person name="Chung M."/>
            <person name="Chen C."/>
            <person name="Shaw J."/>
            <person name="Wu H."/>
            <person name="Hsiao K."/>
            <person name="Chao Y."/>
            <person name="Chu M."/>
            <person name="Cheng C."/>
            <person name="Hour A."/>
            <person name="Lee P."/>
            <person name="Lin S."/>
            <person name="Lin Y."/>
            <person name="Liou J."/>
            <person name="Liu S."/>
            <person name="Hsing Y."/>
            <person name="Raghuvanshi S."/>
            <person name="Mohanty A."/>
            <person name="Bharti A.K."/>
            <person name="Gaur A."/>
            <person name="Gupta V."/>
            <person name="Kumar D."/>
            <person name="Ravi V."/>
            <person name="Vij S."/>
            <person name="Kapur A."/>
            <person name="Khurana P."/>
            <person name="Khurana P."/>
            <person name="Khurana J.P."/>
            <person name="Tyagi A.K."/>
            <person name="Gaikwad K."/>
            <person name="Singh A."/>
            <person name="Dalal V."/>
            <person name="Srivastava S."/>
            <person name="Dixit A."/>
            <person name="Pal A.K."/>
            <person name="Ghazi I.A."/>
            <person name="Yadav M."/>
            <person name="Pandit A."/>
            <person name="Bhargava A."/>
            <person name="Sureshbabu K."/>
            <person name="Batra K."/>
            <person name="Sharma T.R."/>
            <person name="Mohapatra T."/>
            <person name="Singh N.K."/>
            <person name="Messing J."/>
            <person name="Nelson A.B."/>
            <person name="Fuks G."/>
            <person name="Kavchok S."/>
            <person name="Keizer G."/>
            <person name="Linton E."/>
            <person name="Llaca V."/>
            <person name="Song R."/>
            <person name="Tanyolac B."/>
            <person name="Young S."/>
            <person name="Ho-Il K."/>
            <person name="Hahn J.H."/>
            <person name="Sangsakoo G."/>
            <person name="Vanavichit A."/>
            <person name="de Mattos Luiz.A.T."/>
            <person name="Zimmer P.D."/>
            <person name="Malone G."/>
            <person name="Dellagostin O."/>
            <person name="de Oliveira A.C."/>
            <person name="Bevan M."/>
            <person name="Bancroft I."/>
            <person name="Minx P."/>
            <person name="Cordum H."/>
            <person name="Wilson R."/>
            <person name="Cheng Z."/>
            <person name="Jin W."/>
            <person name="Jiang J."/>
            <person name="Leong S.A."/>
            <person name="Iwama H."/>
            <person name="Gojobori T."/>
            <person name="Itoh T."/>
            <person name="Niimura Y."/>
            <person name="Fujii Y."/>
            <person name="Habara T."/>
            <person name="Sakai H."/>
            <person name="Sato Y."/>
            <person name="Wilson G."/>
            <person name="Kumar K."/>
            <person name="McCouch S."/>
            <person name="Juretic N."/>
            <person name="Hoen D."/>
            <person name="Wright S."/>
            <person name="Bruskiewich R."/>
            <person name="Bureau T."/>
            <person name="Miyao A."/>
            <person name="Hirochika H."/>
            <person name="Nishikawa T."/>
            <person name="Kadowaki K."/>
            <person name="Sugiura M."/>
            <person name="Burr B."/>
            <person name="Sasaki T."/>
        </authorList>
    </citation>
    <scope>NUCLEOTIDE SEQUENCE [LARGE SCALE GENOMIC DNA]</scope>
    <source>
        <strain evidence="4">cv. Nipponbare</strain>
    </source>
</reference>
<gene>
    <name evidence="2" type="ORF">P0020D05.33</name>
    <name evidence="3" type="ORF">P0025F02.4</name>
</gene>
<evidence type="ECO:0000313" key="2">
    <source>
        <dbReference type="EMBL" id="BAD17766.1"/>
    </source>
</evidence>
<evidence type="ECO:0000256" key="1">
    <source>
        <dbReference type="SAM" id="MobiDB-lite"/>
    </source>
</evidence>
<name>Q6YTG3_ORYSJ</name>
<dbReference type="Proteomes" id="UP000000763">
    <property type="component" value="Chromosome 2"/>
</dbReference>
<evidence type="ECO:0000313" key="3">
    <source>
        <dbReference type="EMBL" id="BAD17774.1"/>
    </source>
</evidence>
<reference evidence="4" key="4">
    <citation type="journal article" date="2008" name="Nucleic Acids Res.">
        <title>The rice annotation project database (RAP-DB): 2008 update.</title>
        <authorList>
            <consortium name="The rice annotation project (RAP)"/>
        </authorList>
    </citation>
    <scope>GENOME REANNOTATION</scope>
    <source>
        <strain evidence="4">cv. Nipponbare</strain>
    </source>
</reference>
<protein>
    <submittedName>
        <fullName evidence="3">Uncharacterized protein</fullName>
    </submittedName>
</protein>